<sequence>MTLFHQFAVGDTVRIYGDTIIYKVLAVTNTLVTILIMNPQPDGTQHYFSSTSLQSIDASRLEKVQVG</sequence>
<dbReference type="AlphaFoldDB" id="A0AAE0LZ07"/>
<keyword evidence="1" id="KW-0472">Membrane</keyword>
<evidence type="ECO:0000313" key="2">
    <source>
        <dbReference type="EMBL" id="KAK3312124.1"/>
    </source>
</evidence>
<keyword evidence="1" id="KW-0812">Transmembrane</keyword>
<keyword evidence="1" id="KW-1133">Transmembrane helix</keyword>
<feature type="transmembrane region" description="Helical" evidence="1">
    <location>
        <begin position="20"/>
        <end position="37"/>
    </location>
</feature>
<reference evidence="2" key="1">
    <citation type="journal article" date="2023" name="Mol. Phylogenet. Evol.">
        <title>Genome-scale phylogeny and comparative genomics of the fungal order Sordariales.</title>
        <authorList>
            <person name="Hensen N."/>
            <person name="Bonometti L."/>
            <person name="Westerberg I."/>
            <person name="Brannstrom I.O."/>
            <person name="Guillou S."/>
            <person name="Cros-Aarteil S."/>
            <person name="Calhoun S."/>
            <person name="Haridas S."/>
            <person name="Kuo A."/>
            <person name="Mondo S."/>
            <person name="Pangilinan J."/>
            <person name="Riley R."/>
            <person name="LaButti K."/>
            <person name="Andreopoulos B."/>
            <person name="Lipzen A."/>
            <person name="Chen C."/>
            <person name="Yan M."/>
            <person name="Daum C."/>
            <person name="Ng V."/>
            <person name="Clum A."/>
            <person name="Steindorff A."/>
            <person name="Ohm R.A."/>
            <person name="Martin F."/>
            <person name="Silar P."/>
            <person name="Natvig D.O."/>
            <person name="Lalanne C."/>
            <person name="Gautier V."/>
            <person name="Ament-Velasquez S.L."/>
            <person name="Kruys A."/>
            <person name="Hutchinson M.I."/>
            <person name="Powell A.J."/>
            <person name="Barry K."/>
            <person name="Miller A.N."/>
            <person name="Grigoriev I.V."/>
            <person name="Debuchy R."/>
            <person name="Gladieux P."/>
            <person name="Hiltunen Thoren M."/>
            <person name="Johannesson H."/>
        </authorList>
    </citation>
    <scope>NUCLEOTIDE SEQUENCE</scope>
    <source>
        <strain evidence="2">CBS 118394</strain>
    </source>
</reference>
<accession>A0AAE0LZ07</accession>
<comment type="caution">
    <text evidence="2">The sequence shown here is derived from an EMBL/GenBank/DDBJ whole genome shotgun (WGS) entry which is preliminary data.</text>
</comment>
<evidence type="ECO:0000313" key="3">
    <source>
        <dbReference type="Proteomes" id="UP001283341"/>
    </source>
</evidence>
<name>A0AAE0LZ07_9PEZI</name>
<dbReference type="Proteomes" id="UP001283341">
    <property type="component" value="Unassembled WGS sequence"/>
</dbReference>
<evidence type="ECO:0000256" key="1">
    <source>
        <dbReference type="SAM" id="Phobius"/>
    </source>
</evidence>
<reference evidence="2" key="2">
    <citation type="submission" date="2023-06" db="EMBL/GenBank/DDBJ databases">
        <authorList>
            <consortium name="Lawrence Berkeley National Laboratory"/>
            <person name="Haridas S."/>
            <person name="Hensen N."/>
            <person name="Bonometti L."/>
            <person name="Westerberg I."/>
            <person name="Brannstrom I.O."/>
            <person name="Guillou S."/>
            <person name="Cros-Aarteil S."/>
            <person name="Calhoun S."/>
            <person name="Kuo A."/>
            <person name="Mondo S."/>
            <person name="Pangilinan J."/>
            <person name="Riley R."/>
            <person name="Labutti K."/>
            <person name="Andreopoulos B."/>
            <person name="Lipzen A."/>
            <person name="Chen C."/>
            <person name="Yanf M."/>
            <person name="Daum C."/>
            <person name="Ng V."/>
            <person name="Clum A."/>
            <person name="Steindorff A."/>
            <person name="Ohm R."/>
            <person name="Martin F."/>
            <person name="Silar P."/>
            <person name="Natvig D."/>
            <person name="Lalanne C."/>
            <person name="Gautier V."/>
            <person name="Ament-Velasquez S.L."/>
            <person name="Kruys A."/>
            <person name="Hutchinson M.I."/>
            <person name="Powell A.J."/>
            <person name="Barry K."/>
            <person name="Miller A.N."/>
            <person name="Grigoriev I.V."/>
            <person name="Debuchy R."/>
            <person name="Gladieux P."/>
            <person name="Thoren M.H."/>
            <person name="Johannesson H."/>
        </authorList>
    </citation>
    <scope>NUCLEOTIDE SEQUENCE</scope>
    <source>
        <strain evidence="2">CBS 118394</strain>
    </source>
</reference>
<dbReference type="EMBL" id="JAUEDM010000009">
    <property type="protein sequence ID" value="KAK3312124.1"/>
    <property type="molecule type" value="Genomic_DNA"/>
</dbReference>
<keyword evidence="3" id="KW-1185">Reference proteome</keyword>
<proteinExistence type="predicted"/>
<organism evidence="2 3">
    <name type="scientific">Apodospora peruviana</name>
    <dbReference type="NCBI Taxonomy" id="516989"/>
    <lineage>
        <taxon>Eukaryota</taxon>
        <taxon>Fungi</taxon>
        <taxon>Dikarya</taxon>
        <taxon>Ascomycota</taxon>
        <taxon>Pezizomycotina</taxon>
        <taxon>Sordariomycetes</taxon>
        <taxon>Sordariomycetidae</taxon>
        <taxon>Sordariales</taxon>
        <taxon>Lasiosphaeriaceae</taxon>
        <taxon>Apodospora</taxon>
    </lineage>
</organism>
<protein>
    <submittedName>
        <fullName evidence="2">Uncharacterized protein</fullName>
    </submittedName>
</protein>
<gene>
    <name evidence="2" type="ORF">B0H66DRAFT_485632</name>
</gene>